<dbReference type="AlphaFoldDB" id="A0AAP4EYE7"/>
<dbReference type="InterPro" id="IPR000524">
    <property type="entry name" value="Tscrpt_reg_HTH_GntR"/>
</dbReference>
<reference evidence="5 6" key="1">
    <citation type="submission" date="2023-05" db="EMBL/GenBank/DDBJ databases">
        <title>[ruminococcus] sp. nov., isolated from a pig farm feces dump.</title>
        <authorList>
            <person name="Chang Y.-H."/>
        </authorList>
    </citation>
    <scope>NUCLEOTIDE SEQUENCE [LARGE SCALE GENOMIC DNA]</scope>
    <source>
        <strain evidence="5 6">YH-rum2234</strain>
    </source>
</reference>
<dbReference type="InterPro" id="IPR008920">
    <property type="entry name" value="TF_FadR/GntR_C"/>
</dbReference>
<sequence>MALGAVGKKESLSEKAYGMLREAILDGELKAGDILTEEGVADLMQISRTPVRSALQQLTLEGMLRTERKNLVVAAVREEELNDIDQVRAELESLSAELSCRRGLSRTQAEELLGYCRQQKEAAQKKDVRTFFLSGEQFHVRLAEFSGNRYLAEMISRASAAAVRYLTNQKDPGQYLDASGEEHEAVLKTILKGNAEEARVKMKQHVQKDA</sequence>
<dbReference type="RefSeq" id="WP_283231884.1">
    <property type="nucleotide sequence ID" value="NZ_JASGBQ010000035.1"/>
</dbReference>
<accession>A0AAP4EYE7</accession>
<proteinExistence type="predicted"/>
<dbReference type="Pfam" id="PF00392">
    <property type="entry name" value="GntR"/>
    <property type="match status" value="1"/>
</dbReference>
<keyword evidence="6" id="KW-1185">Reference proteome</keyword>
<feature type="domain" description="HTH gntR-type" evidence="4">
    <location>
        <begin position="10"/>
        <end position="79"/>
    </location>
</feature>
<protein>
    <submittedName>
        <fullName evidence="5">GntR family transcriptional regulator</fullName>
    </submittedName>
</protein>
<evidence type="ECO:0000313" key="5">
    <source>
        <dbReference type="EMBL" id="MDI9243474.1"/>
    </source>
</evidence>
<comment type="caution">
    <text evidence="5">The sequence shown here is derived from an EMBL/GenBank/DDBJ whole genome shotgun (WGS) entry which is preliminary data.</text>
</comment>
<dbReference type="SUPFAM" id="SSF48008">
    <property type="entry name" value="GntR ligand-binding domain-like"/>
    <property type="match status" value="1"/>
</dbReference>
<dbReference type="SMART" id="SM00895">
    <property type="entry name" value="FCD"/>
    <property type="match status" value="1"/>
</dbReference>
<organism evidence="5 6">
    <name type="scientific">Fusibacillus kribbianus</name>
    <dbReference type="NCBI Taxonomy" id="3044208"/>
    <lineage>
        <taxon>Bacteria</taxon>
        <taxon>Bacillati</taxon>
        <taxon>Bacillota</taxon>
        <taxon>Clostridia</taxon>
        <taxon>Lachnospirales</taxon>
        <taxon>Lachnospiraceae</taxon>
        <taxon>Fusibacillus</taxon>
    </lineage>
</organism>
<dbReference type="Proteomes" id="UP001300383">
    <property type="component" value="Unassembled WGS sequence"/>
</dbReference>
<gene>
    <name evidence="5" type="ORF">QJ036_13560</name>
</gene>
<dbReference type="GO" id="GO:0003677">
    <property type="term" value="F:DNA binding"/>
    <property type="evidence" value="ECO:0007669"/>
    <property type="project" value="UniProtKB-KW"/>
</dbReference>
<keyword evidence="2" id="KW-0238">DNA-binding</keyword>
<evidence type="ECO:0000259" key="4">
    <source>
        <dbReference type="PROSITE" id="PS50949"/>
    </source>
</evidence>
<dbReference type="InterPro" id="IPR036390">
    <property type="entry name" value="WH_DNA-bd_sf"/>
</dbReference>
<evidence type="ECO:0000256" key="2">
    <source>
        <dbReference type="ARBA" id="ARBA00023125"/>
    </source>
</evidence>
<dbReference type="GO" id="GO:0003700">
    <property type="term" value="F:DNA-binding transcription factor activity"/>
    <property type="evidence" value="ECO:0007669"/>
    <property type="project" value="InterPro"/>
</dbReference>
<dbReference type="PANTHER" id="PTHR43537">
    <property type="entry name" value="TRANSCRIPTIONAL REGULATOR, GNTR FAMILY"/>
    <property type="match status" value="1"/>
</dbReference>
<name>A0AAP4EYE7_9FIRM</name>
<dbReference type="Gene3D" id="1.20.120.530">
    <property type="entry name" value="GntR ligand-binding domain-like"/>
    <property type="match status" value="1"/>
</dbReference>
<keyword evidence="3" id="KW-0804">Transcription</keyword>
<dbReference type="Pfam" id="PF07729">
    <property type="entry name" value="FCD"/>
    <property type="match status" value="1"/>
</dbReference>
<dbReference type="InterPro" id="IPR036388">
    <property type="entry name" value="WH-like_DNA-bd_sf"/>
</dbReference>
<dbReference type="SMART" id="SM00345">
    <property type="entry name" value="HTH_GNTR"/>
    <property type="match status" value="1"/>
</dbReference>
<dbReference type="InterPro" id="IPR011711">
    <property type="entry name" value="GntR_C"/>
</dbReference>
<dbReference type="PROSITE" id="PS50949">
    <property type="entry name" value="HTH_GNTR"/>
    <property type="match status" value="1"/>
</dbReference>
<dbReference type="SUPFAM" id="SSF46785">
    <property type="entry name" value="Winged helix' DNA-binding domain"/>
    <property type="match status" value="1"/>
</dbReference>
<dbReference type="PANTHER" id="PTHR43537:SF24">
    <property type="entry name" value="GLUCONATE OPERON TRANSCRIPTIONAL REPRESSOR"/>
    <property type="match status" value="1"/>
</dbReference>
<dbReference type="Gene3D" id="1.10.10.10">
    <property type="entry name" value="Winged helix-like DNA-binding domain superfamily/Winged helix DNA-binding domain"/>
    <property type="match status" value="1"/>
</dbReference>
<evidence type="ECO:0000313" key="6">
    <source>
        <dbReference type="Proteomes" id="UP001300383"/>
    </source>
</evidence>
<keyword evidence="1" id="KW-0805">Transcription regulation</keyword>
<evidence type="ECO:0000256" key="1">
    <source>
        <dbReference type="ARBA" id="ARBA00023015"/>
    </source>
</evidence>
<evidence type="ECO:0000256" key="3">
    <source>
        <dbReference type="ARBA" id="ARBA00023163"/>
    </source>
</evidence>
<dbReference type="EMBL" id="JASGBQ010000035">
    <property type="protein sequence ID" value="MDI9243474.1"/>
    <property type="molecule type" value="Genomic_DNA"/>
</dbReference>